<accession>A0A5M3MDN5</accession>
<dbReference type="EMBL" id="JH711584">
    <property type="protein sequence ID" value="EIW76990.1"/>
    <property type="molecule type" value="Genomic_DNA"/>
</dbReference>
<reference evidence="3" key="1">
    <citation type="journal article" date="2012" name="Science">
        <title>The Paleozoic origin of enzymatic lignin decomposition reconstructed from 31 fungal genomes.</title>
        <authorList>
            <person name="Floudas D."/>
            <person name="Binder M."/>
            <person name="Riley R."/>
            <person name="Barry K."/>
            <person name="Blanchette R.A."/>
            <person name="Henrissat B."/>
            <person name="Martinez A.T."/>
            <person name="Otillar R."/>
            <person name="Spatafora J.W."/>
            <person name="Yadav J.S."/>
            <person name="Aerts A."/>
            <person name="Benoit I."/>
            <person name="Boyd A."/>
            <person name="Carlson A."/>
            <person name="Copeland A."/>
            <person name="Coutinho P.M."/>
            <person name="de Vries R.P."/>
            <person name="Ferreira P."/>
            <person name="Findley K."/>
            <person name="Foster B."/>
            <person name="Gaskell J."/>
            <person name="Glotzer D."/>
            <person name="Gorecki P."/>
            <person name="Heitman J."/>
            <person name="Hesse C."/>
            <person name="Hori C."/>
            <person name="Igarashi K."/>
            <person name="Jurgens J.A."/>
            <person name="Kallen N."/>
            <person name="Kersten P."/>
            <person name="Kohler A."/>
            <person name="Kuees U."/>
            <person name="Kumar T.K.A."/>
            <person name="Kuo A."/>
            <person name="LaButti K."/>
            <person name="Larrondo L.F."/>
            <person name="Lindquist E."/>
            <person name="Ling A."/>
            <person name="Lombard V."/>
            <person name="Lucas S."/>
            <person name="Lundell T."/>
            <person name="Martin R."/>
            <person name="McLaughlin D.J."/>
            <person name="Morgenstern I."/>
            <person name="Morin E."/>
            <person name="Murat C."/>
            <person name="Nagy L.G."/>
            <person name="Nolan M."/>
            <person name="Ohm R.A."/>
            <person name="Patyshakuliyeva A."/>
            <person name="Rokas A."/>
            <person name="Ruiz-Duenas F.J."/>
            <person name="Sabat G."/>
            <person name="Salamov A."/>
            <person name="Samejima M."/>
            <person name="Schmutz J."/>
            <person name="Slot J.C."/>
            <person name="St John F."/>
            <person name="Stenlid J."/>
            <person name="Sun H."/>
            <person name="Sun S."/>
            <person name="Syed K."/>
            <person name="Tsang A."/>
            <person name="Wiebenga A."/>
            <person name="Young D."/>
            <person name="Pisabarro A."/>
            <person name="Eastwood D.C."/>
            <person name="Martin F."/>
            <person name="Cullen D."/>
            <person name="Grigoriev I.V."/>
            <person name="Hibbett D.S."/>
        </authorList>
    </citation>
    <scope>NUCLEOTIDE SEQUENCE [LARGE SCALE GENOMIC DNA]</scope>
    <source>
        <strain evidence="3">RWD-64-598 SS2</strain>
    </source>
</reference>
<evidence type="ECO:0000256" key="1">
    <source>
        <dbReference type="SAM" id="MobiDB-lite"/>
    </source>
</evidence>
<dbReference type="KEGG" id="cput:CONPUDRAFT_62545"/>
<dbReference type="OMA" id="KVAYNAS"/>
<proteinExistence type="predicted"/>
<sequence length="732" mass="83378">IGNPTFREMMQYAPEKVYEDMEGECRVYDEMWTGDWWWNLQKTLPPGATIAPVILASDKTQLTSFSGDKSAWPIYLSIGNIPGSVRRRPSSKTTVLIGYIPTTKLDIFRTDEERSRSGQQLFHHCMRLLLNPLVEAGRNGVDMVCADGKIRTVFPILSAYIADWPEQCLVACTKESRCPKCLAGTKERGEPVDTVLRDPEKTKKLLRKAGGNPRDKNLEAHGICAVDPFWVDLPHCNIFSCLTPDLLHQLHKGVFGDHVWKWSTKAATGGEEEIDRRFESMPSHPSVRHFTKGISVLSQMTGTEYKNIEKVYLGALIGLVDLRVHRAVQAILDFIVLASFETHTDDSLTRLDSAWSSWHENKGIFHELDIRRQDFGGIPKLHMLRYYLTSIRSRGAAAWTNTELSERYHIEYAKSGYRASNRRDFLEQMTIWLRRQEAIHRRRTYLDWLRKRHPDESAQVEDEGEADGEDGEEGQEGQERQEHNESFVDSPMLSTPNPDQILMARTPAYPNALVRELGLQSGLGDFPATLHSFLVDSGYTSSLTSLDLSHLRVQGFKRFSLLLPSLFDSGGLGLSEATQDTIRATFSQAPRNPLRSPSPARFDTVLAIQDPSSQHVSSRTGLKVCRVRFIFRLQPEGQPLAYVEWFNSPRWSSELGLFSVSKAYRRRPHRQISIIPISNILRSCHLIPKFGTNIGSKPDADDALDTYTTFYLNPYLRAHDYLLFRYHKLYDT</sequence>
<dbReference type="AlphaFoldDB" id="A0A5M3MDN5"/>
<dbReference type="Pfam" id="PF18759">
    <property type="entry name" value="Plavaka"/>
    <property type="match status" value="1"/>
</dbReference>
<keyword evidence="3" id="KW-1185">Reference proteome</keyword>
<evidence type="ECO:0000313" key="2">
    <source>
        <dbReference type="EMBL" id="EIW76990.1"/>
    </source>
</evidence>
<organism evidence="2 3">
    <name type="scientific">Coniophora puteana (strain RWD-64-598)</name>
    <name type="common">Brown rot fungus</name>
    <dbReference type="NCBI Taxonomy" id="741705"/>
    <lineage>
        <taxon>Eukaryota</taxon>
        <taxon>Fungi</taxon>
        <taxon>Dikarya</taxon>
        <taxon>Basidiomycota</taxon>
        <taxon>Agaricomycotina</taxon>
        <taxon>Agaricomycetes</taxon>
        <taxon>Agaricomycetidae</taxon>
        <taxon>Boletales</taxon>
        <taxon>Coniophorineae</taxon>
        <taxon>Coniophoraceae</taxon>
        <taxon>Coniophora</taxon>
    </lineage>
</organism>
<gene>
    <name evidence="2" type="ORF">CONPUDRAFT_62545</name>
</gene>
<feature type="compositionally biased region" description="Basic and acidic residues" evidence="1">
    <location>
        <begin position="477"/>
        <end position="486"/>
    </location>
</feature>
<feature type="region of interest" description="Disordered" evidence="1">
    <location>
        <begin position="456"/>
        <end position="496"/>
    </location>
</feature>
<dbReference type="OrthoDB" id="2418900at2759"/>
<evidence type="ECO:0000313" key="3">
    <source>
        <dbReference type="Proteomes" id="UP000053558"/>
    </source>
</evidence>
<feature type="compositionally biased region" description="Acidic residues" evidence="1">
    <location>
        <begin position="458"/>
        <end position="476"/>
    </location>
</feature>
<dbReference type="GeneID" id="19208242"/>
<dbReference type="InterPro" id="IPR041078">
    <property type="entry name" value="Plavaka"/>
</dbReference>
<dbReference type="Proteomes" id="UP000053558">
    <property type="component" value="Unassembled WGS sequence"/>
</dbReference>
<name>A0A5M3MDN5_CONPW</name>
<comment type="caution">
    <text evidence="2">The sequence shown here is derived from an EMBL/GenBank/DDBJ whole genome shotgun (WGS) entry which is preliminary data.</text>
</comment>
<protein>
    <submittedName>
        <fullName evidence="2">Uncharacterized protein</fullName>
    </submittedName>
</protein>
<dbReference type="RefSeq" id="XP_007772381.1">
    <property type="nucleotide sequence ID" value="XM_007774191.1"/>
</dbReference>
<feature type="non-terminal residue" evidence="2">
    <location>
        <position position="1"/>
    </location>
</feature>